<dbReference type="Proteomes" id="UP001497516">
    <property type="component" value="Chromosome 6"/>
</dbReference>
<evidence type="ECO:0000313" key="2">
    <source>
        <dbReference type="EMBL" id="CAL1392732.1"/>
    </source>
</evidence>
<name>A0AAV2F472_9ROSI</name>
<dbReference type="AlphaFoldDB" id="A0AAV2F472"/>
<dbReference type="EMBL" id="OZ034819">
    <property type="protein sequence ID" value="CAL1392732.1"/>
    <property type="molecule type" value="Genomic_DNA"/>
</dbReference>
<protein>
    <submittedName>
        <fullName evidence="2">Uncharacterized protein</fullName>
    </submittedName>
</protein>
<accession>A0AAV2F472</accession>
<keyword evidence="3" id="KW-1185">Reference proteome</keyword>
<gene>
    <name evidence="2" type="ORF">LTRI10_LOCUS33354</name>
</gene>
<proteinExistence type="predicted"/>
<evidence type="ECO:0000256" key="1">
    <source>
        <dbReference type="SAM" id="MobiDB-lite"/>
    </source>
</evidence>
<reference evidence="2 3" key="1">
    <citation type="submission" date="2024-04" db="EMBL/GenBank/DDBJ databases">
        <authorList>
            <person name="Fracassetti M."/>
        </authorList>
    </citation>
    <scope>NUCLEOTIDE SEQUENCE [LARGE SCALE GENOMIC DNA]</scope>
</reference>
<feature type="region of interest" description="Disordered" evidence="1">
    <location>
        <begin position="1"/>
        <end position="29"/>
    </location>
</feature>
<dbReference type="PROSITE" id="PS51257">
    <property type="entry name" value="PROKAR_LIPOPROTEIN"/>
    <property type="match status" value="1"/>
</dbReference>
<sequence>MFSSMGKSRSSRDPHHHHTVLNSPIVGGGHGGAGCVEDCTTAEDLLGMGPEIGGGGGNSIDRGGDEPRSVVVALESARGYGSKSRMAFGRRGWGLCRASAARYEIHGEVLQGDGLCRVVVARI</sequence>
<organism evidence="2 3">
    <name type="scientific">Linum trigynum</name>
    <dbReference type="NCBI Taxonomy" id="586398"/>
    <lineage>
        <taxon>Eukaryota</taxon>
        <taxon>Viridiplantae</taxon>
        <taxon>Streptophyta</taxon>
        <taxon>Embryophyta</taxon>
        <taxon>Tracheophyta</taxon>
        <taxon>Spermatophyta</taxon>
        <taxon>Magnoliopsida</taxon>
        <taxon>eudicotyledons</taxon>
        <taxon>Gunneridae</taxon>
        <taxon>Pentapetalae</taxon>
        <taxon>rosids</taxon>
        <taxon>fabids</taxon>
        <taxon>Malpighiales</taxon>
        <taxon>Linaceae</taxon>
        <taxon>Linum</taxon>
    </lineage>
</organism>
<evidence type="ECO:0000313" key="3">
    <source>
        <dbReference type="Proteomes" id="UP001497516"/>
    </source>
</evidence>